<dbReference type="GO" id="GO:0006281">
    <property type="term" value="P:DNA repair"/>
    <property type="evidence" value="ECO:0007669"/>
    <property type="project" value="UniProtKB-KW"/>
</dbReference>
<dbReference type="Gene3D" id="1.10.30.20">
    <property type="entry name" value="Bacterial XPD DNA helicase, FeS cluster domain"/>
    <property type="match status" value="1"/>
</dbReference>
<dbReference type="OrthoDB" id="9765586at2"/>
<dbReference type="PANTHER" id="PTHR11472">
    <property type="entry name" value="DNA REPAIR DEAD HELICASE RAD3/XP-D SUBFAMILY MEMBER"/>
    <property type="match status" value="1"/>
</dbReference>
<dbReference type="SMART" id="SM00488">
    <property type="entry name" value="DEXDc2"/>
    <property type="match status" value="1"/>
</dbReference>
<name>A0A1B1YCG3_THEST</name>
<dbReference type="PANTHER" id="PTHR11472:SF34">
    <property type="entry name" value="REGULATOR OF TELOMERE ELONGATION HELICASE 1"/>
    <property type="match status" value="1"/>
</dbReference>
<accession>A0A1B1YCG3</accession>
<evidence type="ECO:0000256" key="2">
    <source>
        <dbReference type="ARBA" id="ARBA00022723"/>
    </source>
</evidence>
<dbReference type="Pfam" id="PF06733">
    <property type="entry name" value="DEAD_2"/>
    <property type="match status" value="1"/>
</dbReference>
<keyword evidence="6 15" id="KW-0347">Helicase</keyword>
<reference evidence="15 16" key="1">
    <citation type="submission" date="2016-02" db="EMBL/GenBank/DDBJ databases">
        <title>Comparison of Clostridium stercorarium subspecies using comparative genomics and transcriptomics.</title>
        <authorList>
            <person name="Schellenberg J."/>
            <person name="Thallinger G."/>
            <person name="Levin D.B."/>
            <person name="Zhang X."/>
            <person name="Alvare G."/>
            <person name="Fristensky B."/>
            <person name="Sparling R."/>
        </authorList>
    </citation>
    <scope>NUCLEOTIDE SEQUENCE [LARGE SCALE GENOMIC DNA]</scope>
    <source>
        <strain evidence="15 16">DSM 2910</strain>
    </source>
</reference>
<evidence type="ECO:0000256" key="13">
    <source>
        <dbReference type="ARBA" id="ARBA00038058"/>
    </source>
</evidence>
<dbReference type="RefSeq" id="WP_015358754.1">
    <property type="nucleotide sequence ID" value="NZ_CP014672.1"/>
</dbReference>
<gene>
    <name evidence="15" type="ORF">CSTERTH_05040</name>
</gene>
<evidence type="ECO:0000256" key="11">
    <source>
        <dbReference type="ARBA" id="ARBA00023204"/>
    </source>
</evidence>
<dbReference type="InterPro" id="IPR006555">
    <property type="entry name" value="ATP-dep_Helicase_C"/>
</dbReference>
<dbReference type="InterPro" id="IPR027417">
    <property type="entry name" value="P-loop_NTPase"/>
</dbReference>
<dbReference type="GO" id="GO:0003677">
    <property type="term" value="F:DNA binding"/>
    <property type="evidence" value="ECO:0007669"/>
    <property type="project" value="UniProtKB-KW"/>
</dbReference>
<keyword evidence="2" id="KW-0479">Metal-binding</keyword>
<feature type="domain" description="Helicase ATP-binding" evidence="14">
    <location>
        <begin position="185"/>
        <end position="437"/>
    </location>
</feature>
<dbReference type="InterPro" id="IPR014013">
    <property type="entry name" value="Helic_SF1/SF2_ATP-bd_DinG/Rad3"/>
</dbReference>
<keyword evidence="12" id="KW-0413">Isomerase</keyword>
<evidence type="ECO:0000256" key="3">
    <source>
        <dbReference type="ARBA" id="ARBA00022741"/>
    </source>
</evidence>
<keyword evidence="8" id="KW-0408">Iron</keyword>
<keyword evidence="5" id="KW-0378">Hydrolase</keyword>
<comment type="similarity">
    <text evidence="13">Belongs to the helicase family. DinG subfamily.</text>
</comment>
<dbReference type="InterPro" id="IPR010614">
    <property type="entry name" value="RAD3-like_helicase_DEAD"/>
</dbReference>
<evidence type="ECO:0000256" key="8">
    <source>
        <dbReference type="ARBA" id="ARBA00023004"/>
    </source>
</evidence>
<sequence>MEPVKINVSVRELVSYSIPGEEHFFSFVSAKEGIEGHMFIHGLLKQRTEPFGIYRQEIPVSTTFAHDIFLLQISGRLDGLIERNGNFTLCEIKTTDKPLDTLDESDNPAHWAQGRCYAYIVAKEKGLDKIGVMLLYLHRQSREIRVFEETLTFGELERFFNSLVFPFIYGLKKRYDWQHLRNVSIKELTFPFPDFRKGQRIMSGAVYRAIRDGKKQFIQAPTGIGKTIGALFPAIKAMGEGHVDKIFYLTARNTTQAEALKAYKMLAEKGLRLKTLQITAKEKVCFMPGKQCVEEECPYIFEYMQRSRSVVSNAVSRTDLFSREFIELTAKENGLCPFELSLDLSTQADLIICDYNYVFDPRVYLRRFFQDKTDENICLLIDEAHNLPERAREMFSAELKRSMVRIVYHKLKNTLPYLANSLKKVRKALLSYAAKVSPVSGKKPYPQVTSDSEPPKELTAPIDNFIYLAEGVLNDETPYPFKEELAALFFEMVHFSRIFDLYGENYATIYSREKGDFSVKLFCVDPAPMLKKRTENSKSSIFFSATLSPPSYFREILGGNEGDGFIILPSPFPRENLYLYVDNTVSTRFRHRAGALSSIVERIHECVSVKTGNYMVFFPSFEYMQKAAAEYMNRFPGDRILIQEQDMDENRRAEFLASFSEYGKETLIAFVVMGGIFSEGIDLKGECLSGVIIVGVGLPQVCEERDIIKKYYQKKNGKGFEFAYTYPGLNKVQQAAGRVIRSEHDRGFVVLIDDRFTTPLYLKIMPREWFPLKTSDNGTDLIGELKKFWKCMA</sequence>
<protein>
    <submittedName>
        <fullName evidence="15">ATP-dependent DNA helicase</fullName>
    </submittedName>
</protein>
<dbReference type="GO" id="GO:0005524">
    <property type="term" value="F:ATP binding"/>
    <property type="evidence" value="ECO:0007669"/>
    <property type="project" value="UniProtKB-KW"/>
</dbReference>
<evidence type="ECO:0000259" key="14">
    <source>
        <dbReference type="PROSITE" id="PS51193"/>
    </source>
</evidence>
<keyword evidence="7" id="KW-0067">ATP-binding</keyword>
<keyword evidence="3" id="KW-0547">Nucleotide-binding</keyword>
<evidence type="ECO:0000256" key="6">
    <source>
        <dbReference type="ARBA" id="ARBA00022806"/>
    </source>
</evidence>
<dbReference type="GO" id="GO:0016887">
    <property type="term" value="F:ATP hydrolysis activity"/>
    <property type="evidence" value="ECO:0007669"/>
    <property type="project" value="RHEA"/>
</dbReference>
<dbReference type="Pfam" id="PF13307">
    <property type="entry name" value="Helicase_C_2"/>
    <property type="match status" value="1"/>
</dbReference>
<dbReference type="PROSITE" id="PS51193">
    <property type="entry name" value="HELICASE_ATP_BIND_2"/>
    <property type="match status" value="1"/>
</dbReference>
<evidence type="ECO:0000256" key="7">
    <source>
        <dbReference type="ARBA" id="ARBA00022840"/>
    </source>
</evidence>
<keyword evidence="1" id="KW-0004">4Fe-4S</keyword>
<evidence type="ECO:0000256" key="9">
    <source>
        <dbReference type="ARBA" id="ARBA00023014"/>
    </source>
</evidence>
<evidence type="ECO:0000256" key="1">
    <source>
        <dbReference type="ARBA" id="ARBA00022485"/>
    </source>
</evidence>
<evidence type="ECO:0000256" key="10">
    <source>
        <dbReference type="ARBA" id="ARBA00023125"/>
    </source>
</evidence>
<dbReference type="InterPro" id="IPR011604">
    <property type="entry name" value="PDDEXK-like_dom_sf"/>
</dbReference>
<dbReference type="Gene3D" id="3.90.320.10">
    <property type="match status" value="1"/>
</dbReference>
<dbReference type="SMART" id="SM00491">
    <property type="entry name" value="HELICc2"/>
    <property type="match status" value="1"/>
</dbReference>
<evidence type="ECO:0000313" key="16">
    <source>
        <dbReference type="Proteomes" id="UP000092971"/>
    </source>
</evidence>
<evidence type="ECO:0000256" key="5">
    <source>
        <dbReference type="ARBA" id="ARBA00022801"/>
    </source>
</evidence>
<keyword evidence="4" id="KW-0227">DNA damage</keyword>
<dbReference type="GO" id="GO:0043139">
    <property type="term" value="F:5'-3' DNA helicase activity"/>
    <property type="evidence" value="ECO:0007669"/>
    <property type="project" value="UniProtKB-EC"/>
</dbReference>
<keyword evidence="11" id="KW-0234">DNA repair</keyword>
<dbReference type="EMBL" id="CP014672">
    <property type="protein sequence ID" value="ANW98452.1"/>
    <property type="molecule type" value="Genomic_DNA"/>
</dbReference>
<organism evidence="15 16">
    <name type="scientific">Thermoclostridium stercorarium subsp. thermolacticum DSM 2910</name>
    <dbReference type="NCBI Taxonomy" id="1121336"/>
    <lineage>
        <taxon>Bacteria</taxon>
        <taxon>Bacillati</taxon>
        <taxon>Bacillota</taxon>
        <taxon>Clostridia</taxon>
        <taxon>Eubacteriales</taxon>
        <taxon>Oscillospiraceae</taxon>
        <taxon>Thermoclostridium</taxon>
    </lineage>
</organism>
<evidence type="ECO:0000313" key="15">
    <source>
        <dbReference type="EMBL" id="ANW98452.1"/>
    </source>
</evidence>
<dbReference type="Proteomes" id="UP000092971">
    <property type="component" value="Chromosome"/>
</dbReference>
<dbReference type="InterPro" id="IPR006554">
    <property type="entry name" value="Helicase-like_DEXD_c2"/>
</dbReference>
<dbReference type="SUPFAM" id="SSF52540">
    <property type="entry name" value="P-loop containing nucleoside triphosphate hydrolases"/>
    <property type="match status" value="1"/>
</dbReference>
<dbReference type="Gene3D" id="1.10.275.40">
    <property type="match status" value="1"/>
</dbReference>
<dbReference type="GO" id="GO:0051539">
    <property type="term" value="F:4 iron, 4 sulfur cluster binding"/>
    <property type="evidence" value="ECO:0007669"/>
    <property type="project" value="UniProtKB-KW"/>
</dbReference>
<keyword evidence="10" id="KW-0238">DNA-binding</keyword>
<proteinExistence type="inferred from homology"/>
<dbReference type="GO" id="GO:0046872">
    <property type="term" value="F:metal ion binding"/>
    <property type="evidence" value="ECO:0007669"/>
    <property type="project" value="UniProtKB-KW"/>
</dbReference>
<evidence type="ECO:0000256" key="4">
    <source>
        <dbReference type="ARBA" id="ARBA00022763"/>
    </source>
</evidence>
<dbReference type="Gene3D" id="3.40.50.300">
    <property type="entry name" value="P-loop containing nucleotide triphosphate hydrolases"/>
    <property type="match status" value="2"/>
</dbReference>
<evidence type="ECO:0000256" key="12">
    <source>
        <dbReference type="ARBA" id="ARBA00023235"/>
    </source>
</evidence>
<dbReference type="InterPro" id="IPR042493">
    <property type="entry name" value="XPD_DNA_FeS"/>
</dbReference>
<dbReference type="InterPro" id="IPR045028">
    <property type="entry name" value="DinG/Rad3-like"/>
</dbReference>
<keyword evidence="9" id="KW-0411">Iron-sulfur</keyword>
<dbReference type="AlphaFoldDB" id="A0A1B1YCG3"/>